<protein>
    <submittedName>
        <fullName evidence="1">Partial</fullName>
    </submittedName>
</protein>
<dbReference type="PROSITE" id="PS00028">
    <property type="entry name" value="ZINC_FINGER_C2H2_1"/>
    <property type="match status" value="1"/>
</dbReference>
<dbReference type="PANTHER" id="PTHR21385:SF0">
    <property type="entry name" value="RE51073P"/>
    <property type="match status" value="1"/>
</dbReference>
<dbReference type="EMBL" id="CACRXK020003123">
    <property type="protein sequence ID" value="CAB3997536.1"/>
    <property type="molecule type" value="Genomic_DNA"/>
</dbReference>
<sequence length="277" mass="33025">MKYPRSLSKLPLQVFFLSFLLIPESYSSPHCSRGGSRLVRKVLDKNFFPIFENYGVNITEECPLRRFRDLYHIQEEHKLFEHNARWSCQSCGKAFYRQEFLDLHMENKHQDLLVKEELSPVCLADYCQLFRCDALNKERRNKHFWSKALCNGENMAKLRKKCVSLVKSCIPIDETRGSFTYKQVYNEIVEETCSLINCKDYWKPLDYELSAYEVLYYLTFTPILIFALGIYYYNVWEYYYGDESETRDADKGQRRQSSDNNLPGLRKRYAANSRFTY</sequence>
<dbReference type="OrthoDB" id="4507at2759"/>
<accession>A0A7D9E0E4</accession>
<evidence type="ECO:0000313" key="1">
    <source>
        <dbReference type="EMBL" id="CAB3997536.1"/>
    </source>
</evidence>
<proteinExistence type="predicted"/>
<dbReference type="Gene3D" id="3.30.160.60">
    <property type="entry name" value="Classic Zinc Finger"/>
    <property type="match status" value="1"/>
</dbReference>
<organism evidence="1 2">
    <name type="scientific">Paramuricea clavata</name>
    <name type="common">Red gorgonian</name>
    <name type="synonym">Violescent sea-whip</name>
    <dbReference type="NCBI Taxonomy" id="317549"/>
    <lineage>
        <taxon>Eukaryota</taxon>
        <taxon>Metazoa</taxon>
        <taxon>Cnidaria</taxon>
        <taxon>Anthozoa</taxon>
        <taxon>Octocorallia</taxon>
        <taxon>Malacalcyonacea</taxon>
        <taxon>Plexauridae</taxon>
        <taxon>Paramuricea</taxon>
    </lineage>
</organism>
<keyword evidence="2" id="KW-1185">Reference proteome</keyword>
<evidence type="ECO:0000313" key="2">
    <source>
        <dbReference type="Proteomes" id="UP001152795"/>
    </source>
</evidence>
<gene>
    <name evidence="1" type="ORF">PACLA_8A006155</name>
</gene>
<name>A0A7D9E0E4_PARCT</name>
<dbReference type="PANTHER" id="PTHR21385">
    <property type="entry name" value="ZINC FINGER PROTEIN-RELATED"/>
    <property type="match status" value="1"/>
</dbReference>
<dbReference type="InterPro" id="IPR013087">
    <property type="entry name" value="Znf_C2H2_type"/>
</dbReference>
<dbReference type="AlphaFoldDB" id="A0A7D9E0E4"/>
<dbReference type="Proteomes" id="UP001152795">
    <property type="component" value="Unassembled WGS sequence"/>
</dbReference>
<reference evidence="1" key="1">
    <citation type="submission" date="2020-04" db="EMBL/GenBank/DDBJ databases">
        <authorList>
            <person name="Alioto T."/>
            <person name="Alioto T."/>
            <person name="Gomez Garrido J."/>
        </authorList>
    </citation>
    <scope>NUCLEOTIDE SEQUENCE</scope>
    <source>
        <strain evidence="1">A484AB</strain>
    </source>
</reference>
<comment type="caution">
    <text evidence="1">The sequence shown here is derived from an EMBL/GenBank/DDBJ whole genome shotgun (WGS) entry which is preliminary data.</text>
</comment>
<dbReference type="PROSITE" id="PS50157">
    <property type="entry name" value="ZINC_FINGER_C2H2_2"/>
    <property type="match status" value="1"/>
</dbReference>